<dbReference type="EMBL" id="CAJNDS010000480">
    <property type="protein sequence ID" value="CAE7210425.1"/>
    <property type="molecule type" value="Genomic_DNA"/>
</dbReference>
<keyword evidence="4" id="KW-1185">Reference proteome</keyword>
<dbReference type="AlphaFoldDB" id="A0A812JKH1"/>
<gene>
    <name evidence="3" type="primary">LAMA2</name>
    <name evidence="3" type="ORF">SNAT2548_LOCUS7009</name>
</gene>
<sequence length="783" mass="88126">MARKPRSLAARKLLKTSSKTARAGATGLGSTSAQKLGPRSRSGVWPRPLQIEYNCGLPAEDTEIFEDLGLPGHQKVAETVFEDPEEANIRPRLLVPLQSVLGLKALCEREYIRTETVTEMLNQCRTAYYKELLYLREQLILAAEPEKQMLLASVQNYEVYYFNPPAYVDEDLKEYMMNCSRWTHKKLIEENYELQMKLAGQEDVFENADFCMKGLLRRHGTYRMFKVMHNIVKNAKDLFNPEDMIRKKETEGLKPIDELQAAVIELFPNLKAKEDNSGILLAEIEELQKTVTDLRAELAKVKDLLEKERSRADSLNRKCEEQMKLLKVEEVEVVKQVDNEDTLTELKKLKDLKQRLEEEAQAQAKRLRKQLDDFAKAKSLQTGSSKADASKLVPKLDEAVSDAEQLFKAIANLPAQVVKVQGTKEVGSRSGEESAMKEIQQLQQEIEALKAKLAAAERREQDALQKLKELQSRPGQVVKSESTGPGMPEDYEELKTRLERKLARIAELEADLDQAKRDLRAANRKVEEQELLLQEKARKDAEKAKQMSDLMEKLRKSEEEAEQLGGKLYNAQEKIKKLKEEIRELKNKLGMEVKESDGEEEEEANTGASFMSRYYLRAKNSGKPRWMLLSEDAKLKSQRTEHIQNQAHQHVSSNFQAANALQFLRRAPSSNEGQRPRGVRLQYGNTQEWYSPDSGMGDGTPAYSGGFSRQGSFHMGHNFTDGSAASPGGPRFLATQGSGNFYGDASPQQSFQHSFSRQGTASLAGLGGFGGMGARAPGARTGA</sequence>
<dbReference type="OrthoDB" id="445038at2759"/>
<evidence type="ECO:0000256" key="2">
    <source>
        <dbReference type="SAM" id="MobiDB-lite"/>
    </source>
</evidence>
<organism evidence="3 4">
    <name type="scientific">Symbiodinium natans</name>
    <dbReference type="NCBI Taxonomy" id="878477"/>
    <lineage>
        <taxon>Eukaryota</taxon>
        <taxon>Sar</taxon>
        <taxon>Alveolata</taxon>
        <taxon>Dinophyceae</taxon>
        <taxon>Suessiales</taxon>
        <taxon>Symbiodiniaceae</taxon>
        <taxon>Symbiodinium</taxon>
    </lineage>
</organism>
<feature type="compositionally biased region" description="Polar residues" evidence="2">
    <location>
        <begin position="746"/>
        <end position="758"/>
    </location>
</feature>
<protein>
    <submittedName>
        <fullName evidence="3">LAMA2 protein</fullName>
    </submittedName>
</protein>
<evidence type="ECO:0000256" key="1">
    <source>
        <dbReference type="SAM" id="Coils"/>
    </source>
</evidence>
<dbReference type="Proteomes" id="UP000604046">
    <property type="component" value="Unassembled WGS sequence"/>
</dbReference>
<evidence type="ECO:0000313" key="3">
    <source>
        <dbReference type="EMBL" id="CAE7210425.1"/>
    </source>
</evidence>
<keyword evidence="1" id="KW-0175">Coiled coil</keyword>
<comment type="caution">
    <text evidence="3">The sequence shown here is derived from an EMBL/GenBank/DDBJ whole genome shotgun (WGS) entry which is preliminary data.</text>
</comment>
<reference evidence="3" key="1">
    <citation type="submission" date="2021-02" db="EMBL/GenBank/DDBJ databases">
        <authorList>
            <person name="Dougan E. K."/>
            <person name="Rhodes N."/>
            <person name="Thang M."/>
            <person name="Chan C."/>
        </authorList>
    </citation>
    <scope>NUCLEOTIDE SEQUENCE</scope>
</reference>
<name>A0A812JKH1_9DINO</name>
<feature type="region of interest" description="Disordered" evidence="2">
    <location>
        <begin position="13"/>
        <end position="43"/>
    </location>
</feature>
<feature type="coiled-coil region" evidence="1">
    <location>
        <begin position="270"/>
        <end position="377"/>
    </location>
</feature>
<accession>A0A812JKH1</accession>
<proteinExistence type="predicted"/>
<evidence type="ECO:0000313" key="4">
    <source>
        <dbReference type="Proteomes" id="UP000604046"/>
    </source>
</evidence>
<feature type="compositionally biased region" description="Low complexity" evidence="2">
    <location>
        <begin position="774"/>
        <end position="783"/>
    </location>
</feature>
<feature type="region of interest" description="Disordered" evidence="2">
    <location>
        <begin position="744"/>
        <end position="783"/>
    </location>
</feature>
<feature type="region of interest" description="Disordered" evidence="2">
    <location>
        <begin position="470"/>
        <end position="490"/>
    </location>
</feature>